<reference evidence="1 2" key="1">
    <citation type="submission" date="2015-11" db="EMBL/GenBank/DDBJ databases">
        <title>Butyribacter intestini gen. nov., sp. nov., a butyric acid-producing bacterium of the family Lachnospiraceae isolated from the human faeces.</title>
        <authorList>
            <person name="Zou Y."/>
            <person name="Xue W."/>
            <person name="Luo G."/>
            <person name="Lv M."/>
        </authorList>
    </citation>
    <scope>NUCLEOTIDE SEQUENCE [LARGE SCALE GENOMIC DNA]</scope>
    <source>
        <strain evidence="1 2">ACET-33324</strain>
    </source>
</reference>
<proteinExistence type="predicted"/>
<dbReference type="RefSeq" id="WP_058352974.1">
    <property type="nucleotide sequence ID" value="NZ_CABMMD010000160.1"/>
</dbReference>
<dbReference type="SUPFAM" id="SSF55729">
    <property type="entry name" value="Acyl-CoA N-acyltransferases (Nat)"/>
    <property type="match status" value="1"/>
</dbReference>
<evidence type="ECO:0000313" key="1">
    <source>
        <dbReference type="EMBL" id="KSV58824.1"/>
    </source>
</evidence>
<dbReference type="Gene3D" id="3.40.630.30">
    <property type="match status" value="1"/>
</dbReference>
<comment type="caution">
    <text evidence="1">The sequence shown here is derived from an EMBL/GenBank/DDBJ whole genome shotgun (WGS) entry which is preliminary data.</text>
</comment>
<accession>A0A0V8QE12</accession>
<name>A0A0V8QE12_9FIRM</name>
<gene>
    <name evidence="1" type="ORF">ASU35_11615</name>
</gene>
<keyword evidence="2" id="KW-1185">Reference proteome</keyword>
<protein>
    <recommendedName>
        <fullName evidence="3">N-acetyltransferase domain-containing protein</fullName>
    </recommendedName>
</protein>
<dbReference type="Proteomes" id="UP000054874">
    <property type="component" value="Unassembled WGS sequence"/>
</dbReference>
<sequence>MSKYTYGEEVEYSLDLLQIKDKNKVKQFTCGNSKLDAFIQNDIIPGDEVINEDGLIFKAEDNQNGKIIAIISIAVSGIVFTQTNYMKLLPSVKIDIFAVDVDYQKMHYNEESANDKEPDNHFYLSDSILAKVIQHCKEISEKMALVEYILLYADRKAYRFYERNGFQNFEAYMEKENNMEINQNIPMYMKL</sequence>
<dbReference type="STRING" id="290052.ASU35_11615"/>
<evidence type="ECO:0000313" key="2">
    <source>
        <dbReference type="Proteomes" id="UP000054874"/>
    </source>
</evidence>
<dbReference type="InterPro" id="IPR016181">
    <property type="entry name" value="Acyl_CoA_acyltransferase"/>
</dbReference>
<dbReference type="AlphaFoldDB" id="A0A0V8QE12"/>
<organism evidence="1 2">
    <name type="scientific">Acetivibrio ethanolgignens</name>
    <dbReference type="NCBI Taxonomy" id="290052"/>
    <lineage>
        <taxon>Bacteria</taxon>
        <taxon>Bacillati</taxon>
        <taxon>Bacillota</taxon>
        <taxon>Clostridia</taxon>
        <taxon>Eubacteriales</taxon>
        <taxon>Oscillospiraceae</taxon>
        <taxon>Acetivibrio</taxon>
    </lineage>
</organism>
<dbReference type="OrthoDB" id="2086880at2"/>
<dbReference type="EMBL" id="LNAM01000160">
    <property type="protein sequence ID" value="KSV58824.1"/>
    <property type="molecule type" value="Genomic_DNA"/>
</dbReference>
<evidence type="ECO:0008006" key="3">
    <source>
        <dbReference type="Google" id="ProtNLM"/>
    </source>
</evidence>